<dbReference type="Proteomes" id="UP000319852">
    <property type="component" value="Chromosome"/>
</dbReference>
<name>A0A517N1N4_9BACT</name>
<keyword evidence="12 17" id="KW-0413">Isomerase</keyword>
<organism evidence="17 18">
    <name type="scientific">Adhaeretor mobilis</name>
    <dbReference type="NCBI Taxonomy" id="1930276"/>
    <lineage>
        <taxon>Bacteria</taxon>
        <taxon>Pseudomonadati</taxon>
        <taxon>Planctomycetota</taxon>
        <taxon>Planctomycetia</taxon>
        <taxon>Pirellulales</taxon>
        <taxon>Lacipirellulaceae</taxon>
        <taxon>Adhaeretor</taxon>
    </lineage>
</organism>
<keyword evidence="11 14" id="KW-0411">Iron-sulfur</keyword>
<evidence type="ECO:0000256" key="12">
    <source>
        <dbReference type="ARBA" id="ARBA00023235"/>
    </source>
</evidence>
<evidence type="ECO:0000256" key="5">
    <source>
        <dbReference type="ARBA" id="ARBA00022363"/>
    </source>
</evidence>
<evidence type="ECO:0000256" key="15">
    <source>
        <dbReference type="PIRSR" id="PIRSR603739-50"/>
    </source>
</evidence>
<dbReference type="GO" id="GO:0046872">
    <property type="term" value="F:metal ion binding"/>
    <property type="evidence" value="ECO:0007669"/>
    <property type="project" value="UniProtKB-KW"/>
</dbReference>
<proteinExistence type="inferred from homology"/>
<dbReference type="GO" id="GO:0016853">
    <property type="term" value="F:isomerase activity"/>
    <property type="evidence" value="ECO:0007669"/>
    <property type="project" value="UniProtKB-KW"/>
</dbReference>
<evidence type="ECO:0000256" key="1">
    <source>
        <dbReference type="ARBA" id="ARBA00001352"/>
    </source>
</evidence>
<feature type="binding site" evidence="14">
    <location>
        <position position="137"/>
    </location>
    <ligand>
        <name>[4Fe-4S] cluster</name>
        <dbReference type="ChEBI" id="CHEBI:49883"/>
        <note>4Fe-4S-S-AdoMet</note>
    </ligand>
</feature>
<evidence type="ECO:0000256" key="6">
    <source>
        <dbReference type="ARBA" id="ARBA00022485"/>
    </source>
</evidence>
<dbReference type="NCBIfam" id="TIGR03821">
    <property type="entry name" value="EFP_modif_epmB"/>
    <property type="match status" value="1"/>
</dbReference>
<dbReference type="RefSeq" id="WP_145062960.1">
    <property type="nucleotide sequence ID" value="NZ_CP036263.1"/>
</dbReference>
<comment type="cofactor">
    <cofactor evidence="3">
        <name>[4Fe-4S] cluster</name>
        <dbReference type="ChEBI" id="CHEBI:49883"/>
    </cofactor>
</comment>
<dbReference type="InterPro" id="IPR058240">
    <property type="entry name" value="rSAM_sf"/>
</dbReference>
<dbReference type="InterPro" id="IPR022462">
    <property type="entry name" value="EpmB"/>
</dbReference>
<reference evidence="17 18" key="1">
    <citation type="submission" date="2019-02" db="EMBL/GenBank/DDBJ databases">
        <title>Deep-cultivation of Planctomycetes and their phenomic and genomic characterization uncovers novel biology.</title>
        <authorList>
            <person name="Wiegand S."/>
            <person name="Jogler M."/>
            <person name="Boedeker C."/>
            <person name="Pinto D."/>
            <person name="Vollmers J."/>
            <person name="Rivas-Marin E."/>
            <person name="Kohn T."/>
            <person name="Peeters S.H."/>
            <person name="Heuer A."/>
            <person name="Rast P."/>
            <person name="Oberbeckmann S."/>
            <person name="Bunk B."/>
            <person name="Jeske O."/>
            <person name="Meyerdierks A."/>
            <person name="Storesund J.E."/>
            <person name="Kallscheuer N."/>
            <person name="Luecker S."/>
            <person name="Lage O.M."/>
            <person name="Pohl T."/>
            <person name="Merkel B.J."/>
            <person name="Hornburger P."/>
            <person name="Mueller R.-W."/>
            <person name="Bruemmer F."/>
            <person name="Labrenz M."/>
            <person name="Spormann A.M."/>
            <person name="Op den Camp H."/>
            <person name="Overmann J."/>
            <person name="Amann R."/>
            <person name="Jetten M.S.M."/>
            <person name="Mascher T."/>
            <person name="Medema M.H."/>
            <person name="Devos D.P."/>
            <person name="Kaster A.-K."/>
            <person name="Ovreas L."/>
            <person name="Rohde M."/>
            <person name="Galperin M.Y."/>
            <person name="Jogler C."/>
        </authorList>
    </citation>
    <scope>NUCLEOTIDE SEQUENCE [LARGE SCALE GENOMIC DNA]</scope>
    <source>
        <strain evidence="17 18">HG15A2</strain>
    </source>
</reference>
<dbReference type="NCBIfam" id="TIGR00238">
    <property type="entry name" value="KamA family radical SAM protein"/>
    <property type="match status" value="1"/>
</dbReference>
<dbReference type="PROSITE" id="PS51918">
    <property type="entry name" value="RADICAL_SAM"/>
    <property type="match status" value="1"/>
</dbReference>
<feature type="modified residue" description="N6-(pyridoxal phosphate)lysine" evidence="15">
    <location>
        <position position="342"/>
    </location>
</feature>
<dbReference type="InterPro" id="IPR013785">
    <property type="entry name" value="Aldolase_TIM"/>
</dbReference>
<evidence type="ECO:0000313" key="17">
    <source>
        <dbReference type="EMBL" id="QDT01050.1"/>
    </source>
</evidence>
<gene>
    <name evidence="17" type="primary">epmB</name>
    <name evidence="17" type="ORF">HG15A2_43920</name>
</gene>
<evidence type="ECO:0000256" key="14">
    <source>
        <dbReference type="PIRSR" id="PIRSR004911-1"/>
    </source>
</evidence>
<keyword evidence="8 14" id="KW-0479">Metal-binding</keyword>
<evidence type="ECO:0000256" key="7">
    <source>
        <dbReference type="ARBA" id="ARBA00022691"/>
    </source>
</evidence>
<comment type="similarity">
    <text evidence="4">Belongs to the radical SAM superfamily. KamA family.</text>
</comment>
<evidence type="ECO:0000313" key="18">
    <source>
        <dbReference type="Proteomes" id="UP000319852"/>
    </source>
</evidence>
<feature type="binding site" evidence="14">
    <location>
        <position position="130"/>
    </location>
    <ligand>
        <name>[4Fe-4S] cluster</name>
        <dbReference type="ChEBI" id="CHEBI:49883"/>
        <note>4Fe-4S-S-AdoMet</note>
    </ligand>
</feature>
<dbReference type="CDD" id="cd01335">
    <property type="entry name" value="Radical_SAM"/>
    <property type="match status" value="1"/>
</dbReference>
<keyword evidence="7" id="KW-0949">S-adenosyl-L-methionine</keyword>
<dbReference type="PIRSF" id="PIRSF004911">
    <property type="entry name" value="DUF160"/>
    <property type="match status" value="1"/>
</dbReference>
<dbReference type="GO" id="GO:0051539">
    <property type="term" value="F:4 iron, 4 sulfur cluster binding"/>
    <property type="evidence" value="ECO:0007669"/>
    <property type="project" value="UniProtKB-KW"/>
</dbReference>
<evidence type="ECO:0000256" key="9">
    <source>
        <dbReference type="ARBA" id="ARBA00022898"/>
    </source>
</evidence>
<evidence type="ECO:0000256" key="2">
    <source>
        <dbReference type="ARBA" id="ARBA00001933"/>
    </source>
</evidence>
<dbReference type="InterPro" id="IPR007197">
    <property type="entry name" value="rSAM"/>
</dbReference>
<sequence>MPSLTSQPEPVRARSSEAAAPEMCWQGEIKAAIRDAEALCQQLDLPPETISAAASGASQFPVFVPPAYLARIKPGDPADPLLRQVLPLAEEGNPVAGFTVDPVDDAAAEQAPGLLHKYQGRVLLITTGVCAVHCRYCFRRHYPYETAPHSDAAWDVALDAIVADESIHEVILSGGDPLMLVDSRLEMLVDRIEKIAHVKRLRIHTRLPIMVPSRITDFLMGLLSRERLKSVVVLHANHAQELDDEVAAACQKLQSVGVVLLNQAVLLRGVNDSVEAQCDLSERLIELSITPYYLHQLDRVSGAAHFEVPIEEGKRIVTEMRQRLPGYLVPRYAIEQPGEASKTILL</sequence>
<dbReference type="Pfam" id="PF04055">
    <property type="entry name" value="Radical_SAM"/>
    <property type="match status" value="1"/>
</dbReference>
<evidence type="ECO:0000256" key="4">
    <source>
        <dbReference type="ARBA" id="ARBA00008703"/>
    </source>
</evidence>
<evidence type="ECO:0000256" key="8">
    <source>
        <dbReference type="ARBA" id="ARBA00022723"/>
    </source>
</evidence>
<evidence type="ECO:0000259" key="16">
    <source>
        <dbReference type="PROSITE" id="PS51918"/>
    </source>
</evidence>
<dbReference type="AlphaFoldDB" id="A0A517N1N4"/>
<comment type="cofactor">
    <cofactor evidence="2 15">
        <name>pyridoxal 5'-phosphate</name>
        <dbReference type="ChEBI" id="CHEBI:597326"/>
    </cofactor>
</comment>
<feature type="binding site" evidence="14">
    <location>
        <position position="134"/>
    </location>
    <ligand>
        <name>[4Fe-4S] cluster</name>
        <dbReference type="ChEBI" id="CHEBI:49883"/>
        <note>4Fe-4S-S-AdoMet</note>
    </ligand>
</feature>
<keyword evidence="18" id="KW-1185">Reference proteome</keyword>
<dbReference type="SFLD" id="SFLDF00314">
    <property type="entry name" value="L-lysine_2_3-aminomutase_(yjeK"/>
    <property type="match status" value="1"/>
</dbReference>
<keyword evidence="10" id="KW-0408">Iron</keyword>
<comment type="catalytic activity">
    <reaction evidence="1">
        <text>L-lysine = D-beta-lysine</text>
        <dbReference type="Rhea" id="RHEA:44148"/>
        <dbReference type="ChEBI" id="CHEBI:32551"/>
        <dbReference type="ChEBI" id="CHEBI:84138"/>
    </reaction>
</comment>
<dbReference type="KEGG" id="amob:HG15A2_43920"/>
<keyword evidence="9 15" id="KW-0663">Pyridoxal phosphate</keyword>
<dbReference type="SFLD" id="SFLDG01070">
    <property type="entry name" value="PLP-dependent"/>
    <property type="match status" value="1"/>
</dbReference>
<dbReference type="SFLD" id="SFLDS00029">
    <property type="entry name" value="Radical_SAM"/>
    <property type="match status" value="1"/>
</dbReference>
<dbReference type="Gene3D" id="3.20.20.70">
    <property type="entry name" value="Aldolase class I"/>
    <property type="match status" value="1"/>
</dbReference>
<accession>A0A517N1N4</accession>
<evidence type="ECO:0000256" key="11">
    <source>
        <dbReference type="ARBA" id="ARBA00023014"/>
    </source>
</evidence>
<evidence type="ECO:0000256" key="3">
    <source>
        <dbReference type="ARBA" id="ARBA00001966"/>
    </source>
</evidence>
<evidence type="ECO:0000256" key="10">
    <source>
        <dbReference type="ARBA" id="ARBA00023004"/>
    </source>
</evidence>
<protein>
    <recommendedName>
        <fullName evidence="5">L-lysine 2,3-aminomutase</fullName>
    </recommendedName>
    <alternativeName>
        <fullName evidence="13">EF-P post-translational modification enzyme B</fullName>
    </alternativeName>
</protein>
<dbReference type="EMBL" id="CP036263">
    <property type="protein sequence ID" value="QDT01050.1"/>
    <property type="molecule type" value="Genomic_DNA"/>
</dbReference>
<dbReference type="PANTHER" id="PTHR30538:SF1">
    <property type="entry name" value="L-LYSINE 2,3-AMINOMUTASE"/>
    <property type="match status" value="1"/>
</dbReference>
<keyword evidence="6 14" id="KW-0004">4Fe-4S</keyword>
<dbReference type="OrthoDB" id="9768064at2"/>
<dbReference type="InterPro" id="IPR003739">
    <property type="entry name" value="Lys_aminomutase/Glu_NH3_mut"/>
</dbReference>
<evidence type="ECO:0000256" key="13">
    <source>
        <dbReference type="ARBA" id="ARBA00030756"/>
    </source>
</evidence>
<dbReference type="PANTHER" id="PTHR30538">
    <property type="entry name" value="LYSINE 2,3-AMINOMUTASE-RELATED"/>
    <property type="match status" value="1"/>
</dbReference>
<dbReference type="SUPFAM" id="SSF102114">
    <property type="entry name" value="Radical SAM enzymes"/>
    <property type="match status" value="1"/>
</dbReference>
<feature type="domain" description="Radical SAM core" evidence="16">
    <location>
        <begin position="116"/>
        <end position="331"/>
    </location>
</feature>